<dbReference type="Proteomes" id="UP001431783">
    <property type="component" value="Unassembled WGS sequence"/>
</dbReference>
<organism evidence="9 10">
    <name type="scientific">Henosepilachna vigintioctopunctata</name>
    <dbReference type="NCBI Taxonomy" id="420089"/>
    <lineage>
        <taxon>Eukaryota</taxon>
        <taxon>Metazoa</taxon>
        <taxon>Ecdysozoa</taxon>
        <taxon>Arthropoda</taxon>
        <taxon>Hexapoda</taxon>
        <taxon>Insecta</taxon>
        <taxon>Pterygota</taxon>
        <taxon>Neoptera</taxon>
        <taxon>Endopterygota</taxon>
        <taxon>Coleoptera</taxon>
        <taxon>Polyphaga</taxon>
        <taxon>Cucujiformia</taxon>
        <taxon>Coccinelloidea</taxon>
        <taxon>Coccinellidae</taxon>
        <taxon>Epilachninae</taxon>
        <taxon>Epilachnini</taxon>
        <taxon>Henosepilachna</taxon>
    </lineage>
</organism>
<dbReference type="FunFam" id="1.10.225.10:FF:000010">
    <property type="entry name" value="Sphingomyelin phosphodiesterase"/>
    <property type="match status" value="1"/>
</dbReference>
<dbReference type="InterPro" id="IPR008139">
    <property type="entry name" value="SaposinB_dom"/>
</dbReference>
<dbReference type="GO" id="GO:0006685">
    <property type="term" value="P:sphingomyelin catabolic process"/>
    <property type="evidence" value="ECO:0007669"/>
    <property type="project" value="TreeGrafter"/>
</dbReference>
<name>A0AAW1TZ17_9CUCU</name>
<protein>
    <recommendedName>
        <fullName evidence="8">Saposin B-type domain-containing protein</fullName>
    </recommendedName>
</protein>
<evidence type="ECO:0000256" key="1">
    <source>
        <dbReference type="ARBA" id="ARBA00022723"/>
    </source>
</evidence>
<keyword evidence="2 7" id="KW-0732">Signal</keyword>
<dbReference type="GO" id="GO:0005615">
    <property type="term" value="C:extracellular space"/>
    <property type="evidence" value="ECO:0007669"/>
    <property type="project" value="TreeGrafter"/>
</dbReference>
<keyword evidence="10" id="KW-1185">Reference proteome</keyword>
<evidence type="ECO:0000256" key="2">
    <source>
        <dbReference type="ARBA" id="ARBA00022729"/>
    </source>
</evidence>
<evidence type="ECO:0000256" key="4">
    <source>
        <dbReference type="ARBA" id="ARBA00023157"/>
    </source>
</evidence>
<evidence type="ECO:0000256" key="5">
    <source>
        <dbReference type="ARBA" id="ARBA00023180"/>
    </source>
</evidence>
<evidence type="ECO:0000313" key="10">
    <source>
        <dbReference type="Proteomes" id="UP001431783"/>
    </source>
</evidence>
<keyword evidence="3" id="KW-0378">Hydrolase</keyword>
<dbReference type="GO" id="GO:0046872">
    <property type="term" value="F:metal ion binding"/>
    <property type="evidence" value="ECO:0007669"/>
    <property type="project" value="UniProtKB-KW"/>
</dbReference>
<dbReference type="GO" id="GO:0061750">
    <property type="term" value="F:acid sphingomyelin phosphodiesterase activity"/>
    <property type="evidence" value="ECO:0007669"/>
    <property type="project" value="TreeGrafter"/>
</dbReference>
<dbReference type="PANTHER" id="PTHR10340">
    <property type="entry name" value="SPHINGOMYELIN PHOSPHODIESTERASE"/>
    <property type="match status" value="1"/>
</dbReference>
<dbReference type="SMART" id="SM00741">
    <property type="entry name" value="SapB"/>
    <property type="match status" value="1"/>
</dbReference>
<feature type="chain" id="PRO_5043362858" description="Saposin B-type domain-containing protein" evidence="7">
    <location>
        <begin position="23"/>
        <end position="280"/>
    </location>
</feature>
<evidence type="ECO:0000313" key="9">
    <source>
        <dbReference type="EMBL" id="KAK9876807.1"/>
    </source>
</evidence>
<dbReference type="GO" id="GO:0005764">
    <property type="term" value="C:lysosome"/>
    <property type="evidence" value="ECO:0007669"/>
    <property type="project" value="TreeGrafter"/>
</dbReference>
<comment type="caution">
    <text evidence="9">The sequence shown here is derived from an EMBL/GenBank/DDBJ whole genome shotgun (WGS) entry which is preliminary data.</text>
</comment>
<feature type="domain" description="Saposin B-type" evidence="8">
    <location>
        <begin position="110"/>
        <end position="194"/>
    </location>
</feature>
<keyword evidence="5" id="KW-0325">Glycoprotein</keyword>
<dbReference type="PANTHER" id="PTHR10340:SF34">
    <property type="entry name" value="SPHINGOMYELIN PHOSPHODIESTERASE"/>
    <property type="match status" value="1"/>
</dbReference>
<keyword evidence="1" id="KW-0479">Metal-binding</keyword>
<proteinExistence type="predicted"/>
<reference evidence="9 10" key="1">
    <citation type="submission" date="2023-03" db="EMBL/GenBank/DDBJ databases">
        <title>Genome insight into feeding habits of ladybird beetles.</title>
        <authorList>
            <person name="Li H.-S."/>
            <person name="Huang Y.-H."/>
            <person name="Pang H."/>
        </authorList>
    </citation>
    <scope>NUCLEOTIDE SEQUENCE [LARGE SCALE GENOMIC DNA]</scope>
    <source>
        <strain evidence="9">SYSU_2023b</strain>
        <tissue evidence="9">Whole body</tissue>
    </source>
</reference>
<dbReference type="GO" id="GO:0046513">
    <property type="term" value="P:ceramide biosynthetic process"/>
    <property type="evidence" value="ECO:0007669"/>
    <property type="project" value="TreeGrafter"/>
</dbReference>
<gene>
    <name evidence="9" type="ORF">WA026_015045</name>
</gene>
<feature type="signal peptide" evidence="7">
    <location>
        <begin position="1"/>
        <end position="22"/>
    </location>
</feature>
<dbReference type="GO" id="GO:0016020">
    <property type="term" value="C:membrane"/>
    <property type="evidence" value="ECO:0007669"/>
    <property type="project" value="GOC"/>
</dbReference>
<evidence type="ECO:0000256" key="7">
    <source>
        <dbReference type="SAM" id="SignalP"/>
    </source>
</evidence>
<evidence type="ECO:0000256" key="3">
    <source>
        <dbReference type="ARBA" id="ARBA00022801"/>
    </source>
</evidence>
<dbReference type="AlphaFoldDB" id="A0AAW1TZ17"/>
<dbReference type="EMBL" id="JARQZJ010000038">
    <property type="protein sequence ID" value="KAK9876807.1"/>
    <property type="molecule type" value="Genomic_DNA"/>
</dbReference>
<dbReference type="SUPFAM" id="SSF47862">
    <property type="entry name" value="Saposin"/>
    <property type="match status" value="1"/>
</dbReference>
<evidence type="ECO:0000259" key="8">
    <source>
        <dbReference type="PROSITE" id="PS50015"/>
    </source>
</evidence>
<evidence type="ECO:0000256" key="6">
    <source>
        <dbReference type="ARBA" id="ARBA00059094"/>
    </source>
</evidence>
<sequence length="280" mass="31371">MVKTQFPVFLCLVVCILTKIQGSPVIITLDEEVKDKYTDNWDYRVKQSHVPILNNTGKVHNLPPIDFDSSRLLWELQKDKKSNLPMFFDKALKLLNLKQVAFEIENSVLSKVSCSACKAGAGLLQHYTRIGKSEKEIKKTIYQFCVNLKLQTPRVCEGITELFAGEVLYVLGRVPIGADEICSFVIGDACGDVYNPVHEWNVMFPPVPKPAVVEQKSAEVNAPSFKVLHLSDTHYDPYYMEGSNANCAEPLCCRFTNGLALSKKKQLENGAITESVILLK</sequence>
<accession>A0AAW1TZ17</accession>
<comment type="function">
    <text evidence="6">Converts sphingomyelin to ceramide.</text>
</comment>
<dbReference type="InterPro" id="IPR011001">
    <property type="entry name" value="Saposin-like"/>
</dbReference>
<dbReference type="PROSITE" id="PS50015">
    <property type="entry name" value="SAP_B"/>
    <property type="match status" value="1"/>
</dbReference>
<keyword evidence="4" id="KW-1015">Disulfide bond</keyword>